<evidence type="ECO:0000313" key="9">
    <source>
        <dbReference type="Proteomes" id="UP001362999"/>
    </source>
</evidence>
<dbReference type="InterPro" id="IPR002938">
    <property type="entry name" value="FAD-bd"/>
</dbReference>
<evidence type="ECO:0000256" key="2">
    <source>
        <dbReference type="ARBA" id="ARBA00022630"/>
    </source>
</evidence>
<keyword evidence="3" id="KW-0274">FAD</keyword>
<accession>A0AAW0AGJ1</accession>
<evidence type="ECO:0000256" key="5">
    <source>
        <dbReference type="ARBA" id="ARBA00023033"/>
    </source>
</evidence>
<dbReference type="GO" id="GO:0004497">
    <property type="term" value="F:monooxygenase activity"/>
    <property type="evidence" value="ECO:0007669"/>
    <property type="project" value="UniProtKB-KW"/>
</dbReference>
<evidence type="ECO:0000256" key="6">
    <source>
        <dbReference type="SAM" id="Phobius"/>
    </source>
</evidence>
<keyword evidence="5" id="KW-0503">Monooxygenase</keyword>
<keyword evidence="6" id="KW-0812">Transmembrane</keyword>
<comment type="similarity">
    <text evidence="1">Belongs to the paxM FAD-dependent monooxygenase family.</text>
</comment>
<dbReference type="FunFam" id="3.50.50.60:FF:000115">
    <property type="entry name" value="Salicylate hydroxylase, putative"/>
    <property type="match status" value="1"/>
</dbReference>
<dbReference type="PRINTS" id="PR00420">
    <property type="entry name" value="RNGMNOXGNASE"/>
</dbReference>
<feature type="transmembrane region" description="Helical" evidence="6">
    <location>
        <begin position="12"/>
        <end position="30"/>
    </location>
</feature>
<dbReference type="SUPFAM" id="SSF54373">
    <property type="entry name" value="FAD-linked reductases, C-terminal domain"/>
    <property type="match status" value="1"/>
</dbReference>
<keyword evidence="9" id="KW-1185">Reference proteome</keyword>
<evidence type="ECO:0000256" key="3">
    <source>
        <dbReference type="ARBA" id="ARBA00022827"/>
    </source>
</evidence>
<dbReference type="PANTHER" id="PTHR13789:SF147">
    <property type="entry name" value="PUTATIVE (AFU_ORTHOLOGUE AFUA_2G01950)-RELATED"/>
    <property type="match status" value="1"/>
</dbReference>
<dbReference type="InterPro" id="IPR050493">
    <property type="entry name" value="FAD-dep_Monooxygenase_BioMet"/>
</dbReference>
<sequence length="461" mass="50144">MSASVPLGQTLRIAIVGAGMSGLAVALALARNGFNKIHVYEAASNLGFVGAGIQVAPNLSRQLQRLGVWDHLQEDAVTMHGASVRAGSTDEELASVNSSHVEERYGQPHRWAHRAALANALCEGCKAASPAITIHFSTAVVGIDFEHPRLRVQERGAEGEDSWVDTDVILGADGIKSVVRKYMLAKRGEDADVKDTGQAAYRIMLTREQLAHDPELLAMVNSNLTFRWIAPRRHIIAYPISAHKTFNISTAQPDTNFASEPTSSYTTRADKSAMLAVFEDFCPLVQRMLGLVGEGEVCEWKLRVHHSLSTWVDEGGKVALLGDACHPSLPHLGQGAAQAIEDAAVLAVVLSKITDKNDVHAALLVYEVHRFSIFIIACPSSHRILALTPSQHLRKQRAEFLVDQAAASGCDLHLTDPEAQAARDEAFRQVKNGGANPDKWLDREVQDFVYGFDCVQDAEGR</sequence>
<evidence type="ECO:0000259" key="7">
    <source>
        <dbReference type="Pfam" id="PF01494"/>
    </source>
</evidence>
<proteinExistence type="inferred from homology"/>
<protein>
    <submittedName>
        <fullName evidence="8">FAD/NAD(P)-binding domain-containing protein</fullName>
    </submittedName>
</protein>
<dbReference type="EMBL" id="JAWWNJ010000067">
    <property type="protein sequence ID" value="KAK7008466.1"/>
    <property type="molecule type" value="Genomic_DNA"/>
</dbReference>
<comment type="caution">
    <text evidence="8">The sequence shown here is derived from an EMBL/GenBank/DDBJ whole genome shotgun (WGS) entry which is preliminary data.</text>
</comment>
<keyword evidence="4" id="KW-0560">Oxidoreductase</keyword>
<dbReference type="GO" id="GO:0071949">
    <property type="term" value="F:FAD binding"/>
    <property type="evidence" value="ECO:0007669"/>
    <property type="project" value="InterPro"/>
</dbReference>
<dbReference type="SUPFAM" id="SSF51905">
    <property type="entry name" value="FAD/NAD(P)-binding domain"/>
    <property type="match status" value="1"/>
</dbReference>
<dbReference type="Pfam" id="PF01494">
    <property type="entry name" value="FAD_binding_3"/>
    <property type="match status" value="1"/>
</dbReference>
<organism evidence="8 9">
    <name type="scientific">Favolaschia claudopus</name>
    <dbReference type="NCBI Taxonomy" id="2862362"/>
    <lineage>
        <taxon>Eukaryota</taxon>
        <taxon>Fungi</taxon>
        <taxon>Dikarya</taxon>
        <taxon>Basidiomycota</taxon>
        <taxon>Agaricomycotina</taxon>
        <taxon>Agaricomycetes</taxon>
        <taxon>Agaricomycetidae</taxon>
        <taxon>Agaricales</taxon>
        <taxon>Marasmiineae</taxon>
        <taxon>Mycenaceae</taxon>
        <taxon>Favolaschia</taxon>
    </lineage>
</organism>
<dbReference type="InterPro" id="IPR036188">
    <property type="entry name" value="FAD/NAD-bd_sf"/>
</dbReference>
<evidence type="ECO:0000256" key="4">
    <source>
        <dbReference type="ARBA" id="ARBA00023002"/>
    </source>
</evidence>
<dbReference type="PANTHER" id="PTHR13789">
    <property type="entry name" value="MONOOXYGENASE"/>
    <property type="match status" value="1"/>
</dbReference>
<dbReference type="AlphaFoldDB" id="A0AAW0AGJ1"/>
<keyword evidence="6" id="KW-1133">Transmembrane helix</keyword>
<feature type="domain" description="FAD-binding" evidence="7">
    <location>
        <begin position="12"/>
        <end position="370"/>
    </location>
</feature>
<keyword evidence="6" id="KW-0472">Membrane</keyword>
<evidence type="ECO:0000256" key="1">
    <source>
        <dbReference type="ARBA" id="ARBA00007992"/>
    </source>
</evidence>
<name>A0AAW0AGJ1_9AGAR</name>
<dbReference type="Proteomes" id="UP001362999">
    <property type="component" value="Unassembled WGS sequence"/>
</dbReference>
<gene>
    <name evidence="8" type="ORF">R3P38DRAFT_2725252</name>
</gene>
<feature type="non-terminal residue" evidence="8">
    <location>
        <position position="461"/>
    </location>
</feature>
<reference evidence="8 9" key="1">
    <citation type="journal article" date="2024" name="J Genomics">
        <title>Draft genome sequencing and assembly of Favolaschia claudopus CIRM-BRFM 2984 isolated from oak limbs.</title>
        <authorList>
            <person name="Navarro D."/>
            <person name="Drula E."/>
            <person name="Chaduli D."/>
            <person name="Cazenave R."/>
            <person name="Ahrendt S."/>
            <person name="Wang J."/>
            <person name="Lipzen A."/>
            <person name="Daum C."/>
            <person name="Barry K."/>
            <person name="Grigoriev I.V."/>
            <person name="Favel A."/>
            <person name="Rosso M.N."/>
            <person name="Martin F."/>
        </authorList>
    </citation>
    <scope>NUCLEOTIDE SEQUENCE [LARGE SCALE GENOMIC DNA]</scope>
    <source>
        <strain evidence="8 9">CIRM-BRFM 2984</strain>
    </source>
</reference>
<dbReference type="Gene3D" id="3.50.50.60">
    <property type="entry name" value="FAD/NAD(P)-binding domain"/>
    <property type="match status" value="1"/>
</dbReference>
<keyword evidence="2" id="KW-0285">Flavoprotein</keyword>
<dbReference type="Gene3D" id="3.30.9.30">
    <property type="match status" value="1"/>
</dbReference>
<evidence type="ECO:0000313" key="8">
    <source>
        <dbReference type="EMBL" id="KAK7008466.1"/>
    </source>
</evidence>